<keyword evidence="8" id="KW-0418">Kinase</keyword>
<evidence type="ECO:0000256" key="5">
    <source>
        <dbReference type="ARBA" id="ARBA00022679"/>
    </source>
</evidence>
<evidence type="ECO:0000256" key="14">
    <source>
        <dbReference type="SAM" id="Phobius"/>
    </source>
</evidence>
<feature type="transmembrane region" description="Helical" evidence="14">
    <location>
        <begin position="29"/>
        <end position="48"/>
    </location>
</feature>
<feature type="transmembrane region" description="Helical" evidence="14">
    <location>
        <begin position="516"/>
        <end position="537"/>
    </location>
</feature>
<keyword evidence="19" id="KW-1185">Reference proteome</keyword>
<gene>
    <name evidence="18" type="ORF">HPE63_18070</name>
</gene>
<accession>A0ABR7VGT2</accession>
<comment type="similarity">
    <text evidence="2">Belongs to the etk/wzc family.</text>
</comment>
<keyword evidence="12" id="KW-0829">Tyrosine-protein kinase</keyword>
<name>A0ABR7VGT2_9FLAO</name>
<evidence type="ECO:0000313" key="19">
    <source>
        <dbReference type="Proteomes" id="UP000598350"/>
    </source>
</evidence>
<evidence type="ECO:0000256" key="6">
    <source>
        <dbReference type="ARBA" id="ARBA00022692"/>
    </source>
</evidence>
<evidence type="ECO:0000256" key="11">
    <source>
        <dbReference type="ARBA" id="ARBA00023136"/>
    </source>
</evidence>
<dbReference type="Pfam" id="PF02706">
    <property type="entry name" value="Wzz"/>
    <property type="match status" value="1"/>
</dbReference>
<keyword evidence="10 14" id="KW-1133">Transmembrane helix</keyword>
<evidence type="ECO:0000256" key="1">
    <source>
        <dbReference type="ARBA" id="ARBA00004429"/>
    </source>
</evidence>
<keyword evidence="3" id="KW-1003">Cell membrane</keyword>
<reference evidence="18 19" key="1">
    <citation type="submission" date="2020-05" db="EMBL/GenBank/DDBJ databases">
        <title>The draft genome sequence of Maribacter arenosus CAU 1321.</title>
        <authorList>
            <person name="Mu L."/>
        </authorList>
    </citation>
    <scope>NUCLEOTIDE SEQUENCE [LARGE SCALE GENOMIC DNA]</scope>
    <source>
        <strain evidence="18 19">CAU 1321</strain>
    </source>
</reference>
<evidence type="ECO:0000259" key="17">
    <source>
        <dbReference type="Pfam" id="PF13807"/>
    </source>
</evidence>
<keyword evidence="4" id="KW-0997">Cell inner membrane</keyword>
<dbReference type="Pfam" id="PF13807">
    <property type="entry name" value="GNVR"/>
    <property type="match status" value="1"/>
</dbReference>
<keyword evidence="9" id="KW-0067">ATP-binding</keyword>
<dbReference type="InterPro" id="IPR025669">
    <property type="entry name" value="AAA_dom"/>
</dbReference>
<evidence type="ECO:0000313" key="18">
    <source>
        <dbReference type="EMBL" id="MBD0852588.1"/>
    </source>
</evidence>
<dbReference type="InterPro" id="IPR005702">
    <property type="entry name" value="Wzc-like_C"/>
</dbReference>
<evidence type="ECO:0000259" key="15">
    <source>
        <dbReference type="Pfam" id="PF02706"/>
    </source>
</evidence>
<dbReference type="SUPFAM" id="SSF52540">
    <property type="entry name" value="P-loop containing nucleoside triphosphate hydrolases"/>
    <property type="match status" value="1"/>
</dbReference>
<evidence type="ECO:0000256" key="13">
    <source>
        <dbReference type="ARBA" id="ARBA00053015"/>
    </source>
</evidence>
<dbReference type="CDD" id="cd05387">
    <property type="entry name" value="BY-kinase"/>
    <property type="match status" value="1"/>
</dbReference>
<keyword evidence="5 18" id="KW-0808">Transferase</keyword>
<dbReference type="InterPro" id="IPR032807">
    <property type="entry name" value="GNVR"/>
</dbReference>
<dbReference type="InterPro" id="IPR003856">
    <property type="entry name" value="LPS_length_determ_N"/>
</dbReference>
<comment type="catalytic activity">
    <reaction evidence="13">
        <text>L-tyrosyl-[protein] + ATP = O-phospho-L-tyrosyl-[protein] + ADP + H(+)</text>
        <dbReference type="Rhea" id="RHEA:10596"/>
        <dbReference type="Rhea" id="RHEA-COMP:10136"/>
        <dbReference type="Rhea" id="RHEA-COMP:20101"/>
        <dbReference type="ChEBI" id="CHEBI:15378"/>
        <dbReference type="ChEBI" id="CHEBI:30616"/>
        <dbReference type="ChEBI" id="CHEBI:46858"/>
        <dbReference type="ChEBI" id="CHEBI:61978"/>
        <dbReference type="ChEBI" id="CHEBI:456216"/>
    </reaction>
</comment>
<keyword evidence="6 14" id="KW-0812">Transmembrane</keyword>
<dbReference type="PANTHER" id="PTHR32309:SF31">
    <property type="entry name" value="CAPSULAR EXOPOLYSACCHARIDE FAMILY"/>
    <property type="match status" value="1"/>
</dbReference>
<dbReference type="Gene3D" id="3.40.50.300">
    <property type="entry name" value="P-loop containing nucleotide triphosphate hydrolases"/>
    <property type="match status" value="1"/>
</dbReference>
<evidence type="ECO:0000256" key="8">
    <source>
        <dbReference type="ARBA" id="ARBA00022777"/>
    </source>
</evidence>
<sequence>MKKRKDIKINAPQEVNLKQFFQKVYKNKWLFVLSIGSFLAITLAYIFLATPKYEVSTSILIDASGSNRALGESKYIEGGVGLIEVEKNLYNEVGILKSFSLVRQTVEDLGFDITYYSGNWLTRKEYYGYFPIGVTLTEAKAQLYDVPFEVDILSNEKYQLTIEGNNFKVLDPKSGSTRDVKRDFSFSKEFAFGEVVSHEYFSFIINKPDYDFNLDDDTLRNLSFVVHNIDDVANKYLTGLEVNNIDIQASIFKIVSYGALVDKEVHFLKRLTENYVQNKLKSRNGIASGKEEFIRKQLREVSDSLARVELQLEHFKRNKRALNLGVTATNALGQTSNLQAEKAKIELDIKFYNSLIENVQKNKHTDDFVIPTSIGIEDPMINANLSELKNLYAERAKKKFYVTGTNQEMSILNQQIKASTDLLLNNLRNAIKSLEYAQERVISQLASYNGVINSLPERENALLSIERQSTLYSNLFNYLSQELAKTGIARAESTSDTRVLDEARMVGDGPVAPQKLLLLVLAFVLGTMFPMAWLAFFSKNENIENIEQIFSNSDIPVIASIAHHDPESLNSDSELSLWNVKESFRYLTTNLKYVKTKEQCVVLGITSIFPEEGKTYNAINLGITLAESGKKTLIIDADLRKPSLVKGIKDNQGKGLTDYLDGDTILADDIIHFHEELNTLHFVPTSTVNGNVHKMLSGPKMKSLFLDLKDRYDYIILDTPPVGLVSDFLLFRDLIDINLFVIRRNIAKIGFLEDIEKLIPQGKKKKSFIIFNDVSKKDHYYGYEQSYGQNKEKRLVKKALST</sequence>
<dbReference type="PANTHER" id="PTHR32309">
    <property type="entry name" value="TYROSINE-PROTEIN KINASE"/>
    <property type="match status" value="1"/>
</dbReference>
<evidence type="ECO:0000256" key="12">
    <source>
        <dbReference type="ARBA" id="ARBA00023137"/>
    </source>
</evidence>
<evidence type="ECO:0000256" key="9">
    <source>
        <dbReference type="ARBA" id="ARBA00022840"/>
    </source>
</evidence>
<evidence type="ECO:0000256" key="7">
    <source>
        <dbReference type="ARBA" id="ARBA00022741"/>
    </source>
</evidence>
<evidence type="ECO:0000259" key="16">
    <source>
        <dbReference type="Pfam" id="PF13614"/>
    </source>
</evidence>
<dbReference type="Proteomes" id="UP000598350">
    <property type="component" value="Unassembled WGS sequence"/>
</dbReference>
<feature type="domain" description="AAA" evidence="16">
    <location>
        <begin position="613"/>
        <end position="722"/>
    </location>
</feature>
<feature type="domain" description="Tyrosine-protein kinase G-rich" evidence="17">
    <location>
        <begin position="465"/>
        <end position="533"/>
    </location>
</feature>
<dbReference type="RefSeq" id="WP_188315706.1">
    <property type="nucleotide sequence ID" value="NZ_JABTCG010000011.1"/>
</dbReference>
<dbReference type="GO" id="GO:0004715">
    <property type="term" value="F:non-membrane spanning protein tyrosine kinase activity"/>
    <property type="evidence" value="ECO:0007669"/>
    <property type="project" value="UniProtKB-EC"/>
</dbReference>
<dbReference type="NCBIfam" id="TIGR01007">
    <property type="entry name" value="eps_fam"/>
    <property type="match status" value="1"/>
</dbReference>
<evidence type="ECO:0000256" key="3">
    <source>
        <dbReference type="ARBA" id="ARBA00022475"/>
    </source>
</evidence>
<proteinExistence type="inferred from homology"/>
<protein>
    <submittedName>
        <fullName evidence="18">Polysaccharide biosynthesis tyrosine autokinase</fullName>
        <ecNumber evidence="18">2.7.10.2</ecNumber>
    </submittedName>
</protein>
<dbReference type="EC" id="2.7.10.2" evidence="18"/>
<organism evidence="18 19">
    <name type="scientific">Maribacter arenosus</name>
    <dbReference type="NCBI Taxonomy" id="1854708"/>
    <lineage>
        <taxon>Bacteria</taxon>
        <taxon>Pseudomonadati</taxon>
        <taxon>Bacteroidota</taxon>
        <taxon>Flavobacteriia</taxon>
        <taxon>Flavobacteriales</taxon>
        <taxon>Flavobacteriaceae</taxon>
        <taxon>Maribacter</taxon>
    </lineage>
</organism>
<dbReference type="InterPro" id="IPR050445">
    <property type="entry name" value="Bact_polysacc_biosynth/exp"/>
</dbReference>
<comment type="subcellular location">
    <subcellularLocation>
        <location evidence="1">Cell inner membrane</location>
        <topology evidence="1">Multi-pass membrane protein</topology>
    </subcellularLocation>
</comment>
<feature type="domain" description="Polysaccharide chain length determinant N-terminal" evidence="15">
    <location>
        <begin position="14"/>
        <end position="108"/>
    </location>
</feature>
<dbReference type="EMBL" id="JABTCG010000011">
    <property type="protein sequence ID" value="MBD0852588.1"/>
    <property type="molecule type" value="Genomic_DNA"/>
</dbReference>
<comment type="caution">
    <text evidence="18">The sequence shown here is derived from an EMBL/GenBank/DDBJ whole genome shotgun (WGS) entry which is preliminary data.</text>
</comment>
<keyword evidence="11 14" id="KW-0472">Membrane</keyword>
<evidence type="ECO:0000256" key="10">
    <source>
        <dbReference type="ARBA" id="ARBA00022989"/>
    </source>
</evidence>
<keyword evidence="7" id="KW-0547">Nucleotide-binding</keyword>
<dbReference type="InterPro" id="IPR027417">
    <property type="entry name" value="P-loop_NTPase"/>
</dbReference>
<evidence type="ECO:0000256" key="2">
    <source>
        <dbReference type="ARBA" id="ARBA00008883"/>
    </source>
</evidence>
<evidence type="ECO:0000256" key="4">
    <source>
        <dbReference type="ARBA" id="ARBA00022519"/>
    </source>
</evidence>
<dbReference type="Pfam" id="PF13614">
    <property type="entry name" value="AAA_31"/>
    <property type="match status" value="1"/>
</dbReference>